<dbReference type="AlphaFoldDB" id="A0A382SM08"/>
<protein>
    <submittedName>
        <fullName evidence="1">Uncharacterized protein</fullName>
    </submittedName>
</protein>
<dbReference type="PROSITE" id="PS51257">
    <property type="entry name" value="PROKAR_LIPOPROTEIN"/>
    <property type="match status" value="1"/>
</dbReference>
<name>A0A382SM08_9ZZZZ</name>
<accession>A0A382SM08</accession>
<sequence>MKKILMLAVICQFFLTSACTTWQLAGVSGVRGPVQDMGEYIELEKPSKMRATVLGGEQFELTQPTLEGDALVSSDGVSVRLDEIISLEVGRIALVRSALAGFGIGMGGLIALQYVTCGDQWAC</sequence>
<reference evidence="1" key="1">
    <citation type="submission" date="2018-05" db="EMBL/GenBank/DDBJ databases">
        <authorList>
            <person name="Lanie J.A."/>
            <person name="Ng W.-L."/>
            <person name="Kazmierczak K.M."/>
            <person name="Andrzejewski T.M."/>
            <person name="Davidsen T.M."/>
            <person name="Wayne K.J."/>
            <person name="Tettelin H."/>
            <person name="Glass J.I."/>
            <person name="Rusch D."/>
            <person name="Podicherti R."/>
            <person name="Tsui H.-C.T."/>
            <person name="Winkler M.E."/>
        </authorList>
    </citation>
    <scope>NUCLEOTIDE SEQUENCE</scope>
</reference>
<dbReference type="EMBL" id="UINC01129503">
    <property type="protein sequence ID" value="SVD09941.1"/>
    <property type="molecule type" value="Genomic_DNA"/>
</dbReference>
<organism evidence="1">
    <name type="scientific">marine metagenome</name>
    <dbReference type="NCBI Taxonomy" id="408172"/>
    <lineage>
        <taxon>unclassified sequences</taxon>
        <taxon>metagenomes</taxon>
        <taxon>ecological metagenomes</taxon>
    </lineage>
</organism>
<proteinExistence type="predicted"/>
<gene>
    <name evidence="1" type="ORF">METZ01_LOCUS362795</name>
</gene>
<evidence type="ECO:0000313" key="1">
    <source>
        <dbReference type="EMBL" id="SVD09941.1"/>
    </source>
</evidence>